<keyword evidence="1" id="KW-0472">Membrane</keyword>
<dbReference type="EMBL" id="AJYK02000002">
    <property type="protein sequence ID" value="OEF30184.1"/>
    <property type="molecule type" value="Genomic_DNA"/>
</dbReference>
<evidence type="ECO:0000256" key="1">
    <source>
        <dbReference type="SAM" id="Phobius"/>
    </source>
</evidence>
<organism evidence="2 3">
    <name type="scientific">Vibrio rumoiensis 1S-45</name>
    <dbReference type="NCBI Taxonomy" id="1188252"/>
    <lineage>
        <taxon>Bacteria</taxon>
        <taxon>Pseudomonadati</taxon>
        <taxon>Pseudomonadota</taxon>
        <taxon>Gammaproteobacteria</taxon>
        <taxon>Vibrionales</taxon>
        <taxon>Vibrionaceae</taxon>
        <taxon>Vibrio</taxon>
    </lineage>
</organism>
<keyword evidence="1" id="KW-1133">Transmembrane helix</keyword>
<dbReference type="AlphaFoldDB" id="A0A1E5E6U5"/>
<proteinExistence type="predicted"/>
<dbReference type="STRING" id="1188252.A1QC_00490"/>
<reference evidence="2 3" key="1">
    <citation type="journal article" date="2012" name="Science">
        <title>Ecological populations of bacteria act as socially cohesive units of antibiotic production and resistance.</title>
        <authorList>
            <person name="Cordero O.X."/>
            <person name="Wildschutte H."/>
            <person name="Kirkup B."/>
            <person name="Proehl S."/>
            <person name="Ngo L."/>
            <person name="Hussain F."/>
            <person name="Le Roux F."/>
            <person name="Mincer T."/>
            <person name="Polz M.F."/>
        </authorList>
    </citation>
    <scope>NUCLEOTIDE SEQUENCE [LARGE SCALE GENOMIC DNA]</scope>
    <source>
        <strain evidence="2 3">1S-45</strain>
    </source>
</reference>
<gene>
    <name evidence="2" type="ORF">A1QC_00490</name>
</gene>
<keyword evidence="1" id="KW-0812">Transmembrane</keyword>
<dbReference type="RefSeq" id="WP_017025595.1">
    <property type="nucleotide sequence ID" value="NZ_AJYK02000002.1"/>
</dbReference>
<feature type="transmembrane region" description="Helical" evidence="1">
    <location>
        <begin position="12"/>
        <end position="30"/>
    </location>
</feature>
<name>A0A1E5E6U5_9VIBR</name>
<sequence length="139" mass="15924">MAAEKLTKARLVQIVVIFIILVIAFTWRTIEHGKDSNMKITCKIGEICLFKDSETTHSMLFNQVSPSELKITLQPIKNTKENESEIINSIWISSRTLKVDRMHLTTSQELRLSILKLNPMNQFDIETHSDEVISLTLVP</sequence>
<dbReference type="Proteomes" id="UP000094070">
    <property type="component" value="Unassembled WGS sequence"/>
</dbReference>
<comment type="caution">
    <text evidence="2">The sequence shown here is derived from an EMBL/GenBank/DDBJ whole genome shotgun (WGS) entry which is preliminary data.</text>
</comment>
<evidence type="ECO:0000313" key="3">
    <source>
        <dbReference type="Proteomes" id="UP000094070"/>
    </source>
</evidence>
<dbReference type="OrthoDB" id="5917376at2"/>
<protein>
    <submittedName>
        <fullName evidence="2">Uncharacterized protein</fullName>
    </submittedName>
</protein>
<accession>A0A1E5E6U5</accession>
<keyword evidence="3" id="KW-1185">Reference proteome</keyword>
<evidence type="ECO:0000313" key="2">
    <source>
        <dbReference type="EMBL" id="OEF30184.1"/>
    </source>
</evidence>